<dbReference type="GO" id="GO:0003700">
    <property type="term" value="F:DNA-binding transcription factor activity"/>
    <property type="evidence" value="ECO:0007669"/>
    <property type="project" value="UniProtKB-UniRule"/>
</dbReference>
<dbReference type="PRINTS" id="PR00035">
    <property type="entry name" value="HTHGNTR"/>
</dbReference>
<dbReference type="Pfam" id="PF00392">
    <property type="entry name" value="GntR"/>
    <property type="match status" value="1"/>
</dbReference>
<dbReference type="AlphaFoldDB" id="A0A4R6UJV6"/>
<dbReference type="GO" id="GO:0045892">
    <property type="term" value="P:negative regulation of DNA-templated transcription"/>
    <property type="evidence" value="ECO:0007669"/>
    <property type="project" value="UniProtKB-UniRule"/>
</dbReference>
<dbReference type="Gene3D" id="1.10.10.10">
    <property type="entry name" value="Winged helix-like DNA-binding domain superfamily/Winged helix DNA-binding domain"/>
    <property type="match status" value="1"/>
</dbReference>
<dbReference type="InterPro" id="IPR028978">
    <property type="entry name" value="Chorismate_lyase_/UTRA_dom_sf"/>
</dbReference>
<dbReference type="SMART" id="SM00345">
    <property type="entry name" value="HTH_GNTR"/>
    <property type="match status" value="1"/>
</dbReference>
<dbReference type="InterPro" id="IPR036388">
    <property type="entry name" value="WH-like_DNA-bd_sf"/>
</dbReference>
<dbReference type="InterPro" id="IPR010248">
    <property type="entry name" value="His_ut_repres"/>
</dbReference>
<protein>
    <recommendedName>
        <fullName evidence="4">Histidine utilization repressor</fullName>
    </recommendedName>
</protein>
<dbReference type="SUPFAM" id="SSF64288">
    <property type="entry name" value="Chorismate lyase-like"/>
    <property type="match status" value="1"/>
</dbReference>
<keyword evidence="7" id="KW-1185">Reference proteome</keyword>
<dbReference type="CDD" id="cd07377">
    <property type="entry name" value="WHTH_GntR"/>
    <property type="match status" value="1"/>
</dbReference>
<dbReference type="FunFam" id="1.10.10.10:FF:000079">
    <property type="entry name" value="GntR family transcriptional regulator"/>
    <property type="match status" value="1"/>
</dbReference>
<evidence type="ECO:0000256" key="3">
    <source>
        <dbReference type="ARBA" id="ARBA00023163"/>
    </source>
</evidence>
<evidence type="ECO:0000256" key="1">
    <source>
        <dbReference type="ARBA" id="ARBA00023015"/>
    </source>
</evidence>
<organism evidence="6 7">
    <name type="scientific">Permianibacter aggregans</name>
    <dbReference type="NCBI Taxonomy" id="1510150"/>
    <lineage>
        <taxon>Bacteria</taxon>
        <taxon>Pseudomonadati</taxon>
        <taxon>Pseudomonadota</taxon>
        <taxon>Gammaproteobacteria</taxon>
        <taxon>Pseudomonadales</taxon>
        <taxon>Pseudomonadaceae</taxon>
        <taxon>Permianibacter</taxon>
    </lineage>
</organism>
<comment type="caution">
    <text evidence="6">The sequence shown here is derived from an EMBL/GenBank/DDBJ whole genome shotgun (WGS) entry which is preliminary data.</text>
</comment>
<accession>A0A4R6UJV6</accession>
<dbReference type="InterPro" id="IPR011663">
    <property type="entry name" value="UTRA"/>
</dbReference>
<evidence type="ECO:0000313" key="7">
    <source>
        <dbReference type="Proteomes" id="UP000295375"/>
    </source>
</evidence>
<dbReference type="InterPro" id="IPR000524">
    <property type="entry name" value="Tscrpt_reg_HTH_GntR"/>
</dbReference>
<keyword evidence="2" id="KW-0238">DNA-binding</keyword>
<evidence type="ECO:0000256" key="2">
    <source>
        <dbReference type="ARBA" id="ARBA00023125"/>
    </source>
</evidence>
<evidence type="ECO:0000259" key="5">
    <source>
        <dbReference type="PROSITE" id="PS50949"/>
    </source>
</evidence>
<dbReference type="InterPro" id="IPR050679">
    <property type="entry name" value="Bact_HTH_transcr_reg"/>
</dbReference>
<dbReference type="EMBL" id="SNYM01000012">
    <property type="protein sequence ID" value="TDQ46822.1"/>
    <property type="molecule type" value="Genomic_DNA"/>
</dbReference>
<dbReference type="NCBIfam" id="TIGR02018">
    <property type="entry name" value="his_ut_repres"/>
    <property type="match status" value="1"/>
</dbReference>
<dbReference type="GO" id="GO:0006547">
    <property type="term" value="P:L-histidine metabolic process"/>
    <property type="evidence" value="ECO:0007669"/>
    <property type="project" value="UniProtKB-UniRule"/>
</dbReference>
<dbReference type="SUPFAM" id="SSF46785">
    <property type="entry name" value="Winged helix' DNA-binding domain"/>
    <property type="match status" value="1"/>
</dbReference>
<gene>
    <name evidence="6" type="ORF">EV696_11284</name>
</gene>
<reference evidence="6 7" key="1">
    <citation type="submission" date="2019-03" db="EMBL/GenBank/DDBJ databases">
        <title>Genomic Encyclopedia of Type Strains, Phase IV (KMG-IV): sequencing the most valuable type-strain genomes for metagenomic binning, comparative biology and taxonomic classification.</title>
        <authorList>
            <person name="Goeker M."/>
        </authorList>
    </citation>
    <scope>NUCLEOTIDE SEQUENCE [LARGE SCALE GENOMIC DNA]</scope>
    <source>
        <strain evidence="6 7">DSM 103792</strain>
    </source>
</reference>
<dbReference type="SMART" id="SM00866">
    <property type="entry name" value="UTRA"/>
    <property type="match status" value="1"/>
</dbReference>
<evidence type="ECO:0000256" key="4">
    <source>
        <dbReference type="NCBIfam" id="TIGR02018"/>
    </source>
</evidence>
<dbReference type="RefSeq" id="WP_157591242.1">
    <property type="nucleotide sequence ID" value="NZ_CP037953.1"/>
</dbReference>
<dbReference type="PANTHER" id="PTHR44846:SF16">
    <property type="entry name" value="TRANSCRIPTIONAL REGULATOR PHNF-RELATED"/>
    <property type="match status" value="1"/>
</dbReference>
<keyword evidence="1" id="KW-0805">Transcription regulation</keyword>
<dbReference type="Proteomes" id="UP000295375">
    <property type="component" value="Unassembled WGS sequence"/>
</dbReference>
<dbReference type="Gene3D" id="3.40.1410.10">
    <property type="entry name" value="Chorismate lyase-like"/>
    <property type="match status" value="1"/>
</dbReference>
<dbReference type="PANTHER" id="PTHR44846">
    <property type="entry name" value="MANNOSYL-D-GLYCERATE TRANSPORT/METABOLISM SYSTEM REPRESSOR MNGR-RELATED"/>
    <property type="match status" value="1"/>
</dbReference>
<dbReference type="PROSITE" id="PS50949">
    <property type="entry name" value="HTH_GNTR"/>
    <property type="match status" value="1"/>
</dbReference>
<dbReference type="Pfam" id="PF07702">
    <property type="entry name" value="UTRA"/>
    <property type="match status" value="1"/>
</dbReference>
<dbReference type="GO" id="GO:0003677">
    <property type="term" value="F:DNA binding"/>
    <property type="evidence" value="ECO:0007669"/>
    <property type="project" value="UniProtKB-UniRule"/>
</dbReference>
<feature type="domain" description="HTH gntR-type" evidence="5">
    <location>
        <begin position="3"/>
        <end position="71"/>
    </location>
</feature>
<keyword evidence="3" id="KW-0804">Transcription</keyword>
<evidence type="ECO:0000313" key="6">
    <source>
        <dbReference type="EMBL" id="TDQ46822.1"/>
    </source>
</evidence>
<name>A0A4R6UJV6_9GAMM</name>
<sequence>MSQKRYQSVIQYLSDGIAAGTWPVDAQVPSENELVAICGVSRMTARRALEELTEDGVLYRVQGKGTFVAPPKMQASFVQVRNIADEVRALGQSYANQIKLLQAEVPPAQVRELFQLEERAPAFHSIILHLENKLPVQLEDRWVHPNAVPEYLRQDFQRETPNVYLSRVAPLTAAEHVIEAHLPDLKLKRVLQLSELEACLVVRRTTWSGPQVISYATLYHPGTRYRLAGRIGVSPSQSTILEDIHV</sequence>
<dbReference type="InterPro" id="IPR036390">
    <property type="entry name" value="WH_DNA-bd_sf"/>
</dbReference>
<proteinExistence type="predicted"/>